<dbReference type="InterPro" id="IPR036188">
    <property type="entry name" value="FAD/NAD-bd_sf"/>
</dbReference>
<dbReference type="Pfam" id="PF01266">
    <property type="entry name" value="DAO"/>
    <property type="match status" value="1"/>
</dbReference>
<feature type="coiled-coil region" evidence="6">
    <location>
        <begin position="102"/>
        <end position="129"/>
    </location>
</feature>
<evidence type="ECO:0000313" key="8">
    <source>
        <dbReference type="EMBL" id="TPG33978.1"/>
    </source>
</evidence>
<accession>A0A502E8A6</accession>
<dbReference type="InterPro" id="IPR036922">
    <property type="entry name" value="Rieske_2Fe-2S_sf"/>
</dbReference>
<dbReference type="EMBL" id="RCZH01000020">
    <property type="protein sequence ID" value="TPG33978.1"/>
    <property type="molecule type" value="Genomic_DNA"/>
</dbReference>
<keyword evidence="3" id="KW-0408">Iron</keyword>
<dbReference type="AlphaFoldDB" id="A0A502E8A6"/>
<dbReference type="InterPro" id="IPR005805">
    <property type="entry name" value="Rieske_Fe-S_prot_C"/>
</dbReference>
<dbReference type="GO" id="GO:0005737">
    <property type="term" value="C:cytoplasm"/>
    <property type="evidence" value="ECO:0007669"/>
    <property type="project" value="TreeGrafter"/>
</dbReference>
<keyword evidence="2" id="KW-0479">Metal-binding</keyword>
<keyword evidence="9" id="KW-1185">Reference proteome</keyword>
<dbReference type="GO" id="GO:0051537">
    <property type="term" value="F:2 iron, 2 sulfur cluster binding"/>
    <property type="evidence" value="ECO:0007669"/>
    <property type="project" value="UniProtKB-KW"/>
</dbReference>
<evidence type="ECO:0000256" key="1">
    <source>
        <dbReference type="ARBA" id="ARBA00022714"/>
    </source>
</evidence>
<evidence type="ECO:0000313" key="9">
    <source>
        <dbReference type="Proteomes" id="UP000319700"/>
    </source>
</evidence>
<dbReference type="Pfam" id="PF00355">
    <property type="entry name" value="Rieske"/>
    <property type="match status" value="1"/>
</dbReference>
<proteinExistence type="predicted"/>
<dbReference type="OrthoDB" id="9767869at2"/>
<reference evidence="8 9" key="1">
    <citation type="journal article" date="2019" name="Environ. Microbiol.">
        <title>Species interactions and distinct microbial communities in high Arctic permafrost affected cryosols are associated with the CH4 and CO2 gas fluxes.</title>
        <authorList>
            <person name="Altshuler I."/>
            <person name="Hamel J."/>
            <person name="Turney S."/>
            <person name="Magnuson E."/>
            <person name="Levesque R."/>
            <person name="Greer C."/>
            <person name="Whyte L.G."/>
        </authorList>
    </citation>
    <scope>NUCLEOTIDE SEQUENCE [LARGE SCALE GENOMIC DNA]</scope>
    <source>
        <strain evidence="8 9">42</strain>
    </source>
</reference>
<evidence type="ECO:0000256" key="4">
    <source>
        <dbReference type="ARBA" id="ARBA00023014"/>
    </source>
</evidence>
<evidence type="ECO:0000256" key="5">
    <source>
        <dbReference type="ARBA" id="ARBA00023157"/>
    </source>
</evidence>
<dbReference type="InterPro" id="IPR006076">
    <property type="entry name" value="FAD-dep_OxRdtase"/>
</dbReference>
<name>A0A502E8A6_9FLAO</name>
<dbReference type="SUPFAM" id="SSF50022">
    <property type="entry name" value="ISP domain"/>
    <property type="match status" value="1"/>
</dbReference>
<dbReference type="Gene3D" id="3.50.50.60">
    <property type="entry name" value="FAD/NAD(P)-binding domain"/>
    <property type="match status" value="1"/>
</dbReference>
<keyword evidence="5" id="KW-1015">Disulfide bond</keyword>
<dbReference type="CDD" id="cd03477">
    <property type="entry name" value="Rieske_YhfW_C"/>
    <property type="match status" value="1"/>
</dbReference>
<keyword evidence="6" id="KW-0175">Coiled coil</keyword>
<comment type="caution">
    <text evidence="8">The sequence shown here is derived from an EMBL/GenBank/DDBJ whole genome shotgun (WGS) entry which is preliminary data.</text>
</comment>
<evidence type="ECO:0000256" key="6">
    <source>
        <dbReference type="SAM" id="Coils"/>
    </source>
</evidence>
<dbReference type="InterPro" id="IPR038010">
    <property type="entry name" value="YhfW_C"/>
</dbReference>
<dbReference type="PANTHER" id="PTHR13847:SF281">
    <property type="entry name" value="FAD DEPENDENT OXIDOREDUCTASE DOMAIN-CONTAINING PROTEIN"/>
    <property type="match status" value="1"/>
</dbReference>
<dbReference type="GO" id="GO:0046872">
    <property type="term" value="F:metal ion binding"/>
    <property type="evidence" value="ECO:0007669"/>
    <property type="project" value="UniProtKB-KW"/>
</dbReference>
<dbReference type="InterPro" id="IPR017941">
    <property type="entry name" value="Rieske_2Fe-2S"/>
</dbReference>
<dbReference type="RefSeq" id="WP_140511374.1">
    <property type="nucleotide sequence ID" value="NZ_RCZH01000020.1"/>
</dbReference>
<dbReference type="Proteomes" id="UP000319700">
    <property type="component" value="Unassembled WGS sequence"/>
</dbReference>
<gene>
    <name evidence="8" type="ORF">EAH81_23525</name>
</gene>
<dbReference type="Gene3D" id="2.102.10.10">
    <property type="entry name" value="Rieske [2Fe-2S] iron-sulphur domain"/>
    <property type="match status" value="1"/>
</dbReference>
<keyword evidence="4" id="KW-0411">Iron-sulfur</keyword>
<keyword evidence="1" id="KW-0001">2Fe-2S</keyword>
<organism evidence="8 9">
    <name type="scientific">Flavobacterium pectinovorum</name>
    <dbReference type="NCBI Taxonomy" id="29533"/>
    <lineage>
        <taxon>Bacteria</taxon>
        <taxon>Pseudomonadati</taxon>
        <taxon>Bacteroidota</taxon>
        <taxon>Flavobacteriia</taxon>
        <taxon>Flavobacteriales</taxon>
        <taxon>Flavobacteriaceae</taxon>
        <taxon>Flavobacterium</taxon>
    </lineage>
</organism>
<dbReference type="PROSITE" id="PS51296">
    <property type="entry name" value="RIESKE"/>
    <property type="match status" value="1"/>
</dbReference>
<dbReference type="Gene3D" id="3.30.9.10">
    <property type="entry name" value="D-Amino Acid Oxidase, subunit A, domain 2"/>
    <property type="match status" value="1"/>
</dbReference>
<dbReference type="PRINTS" id="PR00162">
    <property type="entry name" value="RIESKE"/>
</dbReference>
<protein>
    <submittedName>
        <fullName evidence="8">FAD-dependent oxidoreductase</fullName>
    </submittedName>
</protein>
<feature type="domain" description="Rieske" evidence="7">
    <location>
        <begin position="434"/>
        <end position="526"/>
    </location>
</feature>
<dbReference type="GO" id="GO:0016020">
    <property type="term" value="C:membrane"/>
    <property type="evidence" value="ECO:0007669"/>
    <property type="project" value="InterPro"/>
</dbReference>
<dbReference type="SUPFAM" id="SSF51905">
    <property type="entry name" value="FAD/NAD(P)-binding domain"/>
    <property type="match status" value="1"/>
</dbReference>
<evidence type="ECO:0000256" key="3">
    <source>
        <dbReference type="ARBA" id="ARBA00023004"/>
    </source>
</evidence>
<sequence>MAPLHDKFDSGNITSGDNVSFWIDSTAIIAFDKPNRNIETDVLIIGGGIAGLTTAYKLLKAGKKVTLVEDGFIGSGETGRTTAHLTAALDDRYYFLEDTFGREAAKLAAESHTAAIDEIEKNVSDLNIDCNFKRVNGYLFLHPSDDEKNLQKEFKATQNAGLNTGLLDHIPAIMNGDKLNCLAFYNQAQFHILHYLQGLAQGIVALGGQIFTEARADKITKDGAVVNDFAFSAKDIVVATNSPVNDTLTMHTKQFAYRTYVIAGKVPKGKLPYSLWWDTGDADSKWVSQPYHYVRLESFDEQYDLLISGGEDHKTGQADEEGISESQRYERLETWTRNYFPMLEDITYKWSGQVMEPVDSLGFMGKNPGDDNIYIITGDSGNGMTHATIGAMIISDSILGFKNKWEDLYNPSRITLKTAIDFAKEAGNMAAQYLDWIAASDLKNVAELTTGEGGILSSGLKKIAVYRDYDNSLRAFSAVCPHLGCIVNWNNDEKSFDCPCHGSRFSCDGVVTNGPAKTNLSQIHIK</sequence>
<evidence type="ECO:0000259" key="7">
    <source>
        <dbReference type="PROSITE" id="PS51296"/>
    </source>
</evidence>
<evidence type="ECO:0000256" key="2">
    <source>
        <dbReference type="ARBA" id="ARBA00022723"/>
    </source>
</evidence>
<dbReference type="PANTHER" id="PTHR13847">
    <property type="entry name" value="SARCOSINE DEHYDROGENASE-RELATED"/>
    <property type="match status" value="1"/>
</dbReference>